<sequence length="103" mass="11339">MDSSRECLVALSDLSENKKESRGEKDDLNRQVICCRDGENVDLCENIKESRGDKDDLNRQVICVGAVKISAEFVVGPSSSKGIENGVVLKVFAHNSLTIEKVR</sequence>
<dbReference type="EMBL" id="BGPR01117085">
    <property type="protein sequence ID" value="GBN08918.1"/>
    <property type="molecule type" value="Genomic_DNA"/>
</dbReference>
<dbReference type="AlphaFoldDB" id="A0A4Y2L2W9"/>
<dbReference type="EMBL" id="BGPR01117094">
    <property type="protein sequence ID" value="GBN08948.1"/>
    <property type="molecule type" value="Genomic_DNA"/>
</dbReference>
<reference evidence="4 5" key="1">
    <citation type="journal article" date="2019" name="Sci. Rep.">
        <title>Orb-weaving spider Araneus ventricosus genome elucidates the spidroin gene catalogue.</title>
        <authorList>
            <person name="Kono N."/>
            <person name="Nakamura H."/>
            <person name="Ohtoshi R."/>
            <person name="Moran D.A.P."/>
            <person name="Shinohara A."/>
            <person name="Yoshida Y."/>
            <person name="Fujiwara M."/>
            <person name="Mori M."/>
            <person name="Tomita M."/>
            <person name="Arakawa K."/>
        </authorList>
    </citation>
    <scope>NUCLEOTIDE SEQUENCE [LARGE SCALE GENOMIC DNA]</scope>
</reference>
<accession>A0A4Y2L2W9</accession>
<evidence type="ECO:0000313" key="4">
    <source>
        <dbReference type="EMBL" id="GBN08948.1"/>
    </source>
</evidence>
<evidence type="ECO:0000313" key="2">
    <source>
        <dbReference type="EMBL" id="GBN08887.1"/>
    </source>
</evidence>
<organism evidence="4 5">
    <name type="scientific">Araneus ventricosus</name>
    <name type="common">Orbweaver spider</name>
    <name type="synonym">Epeira ventricosa</name>
    <dbReference type="NCBI Taxonomy" id="182803"/>
    <lineage>
        <taxon>Eukaryota</taxon>
        <taxon>Metazoa</taxon>
        <taxon>Ecdysozoa</taxon>
        <taxon>Arthropoda</taxon>
        <taxon>Chelicerata</taxon>
        <taxon>Arachnida</taxon>
        <taxon>Araneae</taxon>
        <taxon>Araneomorphae</taxon>
        <taxon>Entelegynae</taxon>
        <taxon>Araneoidea</taxon>
        <taxon>Araneidae</taxon>
        <taxon>Araneus</taxon>
    </lineage>
</organism>
<dbReference type="EMBL" id="BGPR01117076">
    <property type="protein sequence ID" value="GBN08887.1"/>
    <property type="molecule type" value="Genomic_DNA"/>
</dbReference>
<dbReference type="Proteomes" id="UP000499080">
    <property type="component" value="Unassembled WGS sequence"/>
</dbReference>
<comment type="caution">
    <text evidence="4">The sequence shown here is derived from an EMBL/GenBank/DDBJ whole genome shotgun (WGS) entry which is preliminary data.</text>
</comment>
<proteinExistence type="predicted"/>
<keyword evidence="5" id="KW-1185">Reference proteome</keyword>
<evidence type="ECO:0000313" key="1">
    <source>
        <dbReference type="EMBL" id="GBN08864.1"/>
    </source>
</evidence>
<name>A0A4Y2L2W9_ARAVE</name>
<evidence type="ECO:0000313" key="5">
    <source>
        <dbReference type="Proteomes" id="UP000499080"/>
    </source>
</evidence>
<dbReference type="EMBL" id="BGPR01117072">
    <property type="protein sequence ID" value="GBN08864.1"/>
    <property type="molecule type" value="Genomic_DNA"/>
</dbReference>
<evidence type="ECO:0000313" key="3">
    <source>
        <dbReference type="EMBL" id="GBN08918.1"/>
    </source>
</evidence>
<gene>
    <name evidence="3" type="ORF">AVEN_143106_1</name>
    <name evidence="4" type="ORF">AVEN_201944_1</name>
    <name evidence="1" type="ORF">AVEN_239330_1</name>
    <name evidence="2" type="ORF">AVEN_28553_1</name>
</gene>
<protein>
    <submittedName>
        <fullName evidence="4">Uncharacterized protein</fullName>
    </submittedName>
</protein>